<keyword evidence="3" id="KW-1185">Reference proteome</keyword>
<name>A0ABQ5QKR7_9BACT</name>
<evidence type="ECO:0000313" key="2">
    <source>
        <dbReference type="EMBL" id="GLH74916.1"/>
    </source>
</evidence>
<sequence length="668" mass="75000">MKSSKSVHGRIIDPGINNLVTRGCLDAKENVAALIRAARTHPLVKILKWDSASWDIRSWLDNFRGHQQRPMISFRKFRNSSPSGQMTQVEEIIKAWIVTQQALNPMSYATIQRRVLVGAYLGGAAQNALEEVTSLHLSHFVRAEDEINRRQPKSASSYSCVLRQLSEWLNELRLLRAPIHYTPRVLSVSTHLDPMSAEAAAARKEKLPSMSVLEAIGRERDRLTDPYDRVILAIFDIQMATGLRIGEVLTLAMDPLVDIANQGLHLRLPGGPEKGGNWILVPVAERCRELISKAVTTLATLCAEARSSAKFIEENPGRIPWKTIPRCDGTYRLSLGQIITEFKLRPDVEKKKIETVTAVKVAADIPRGQMTISAGDIESGHRKKLIAHPTIFRDGRAVLSMSNSLCVWGHRKGYRHKATRDIQHFLFPRQLRDQDVLTWLGQTCSRLNLLDEGGNRPHLRTHMPRHLHVTALKDGGASDAMLAAIHGRKSPHQNAHYEHSSPWELTERITGLMRSGVLIGPKADAFRALKDSTVQNEFLLAQVPIVHRTAEGMYCTRDLQLNPCPHHLACLRGCRHHLVDPMNPSTKEELIKARDEALKTISSILDHLEARRIPRDIAERNQNILHFKEIVVHTSKALQHIEDALVTGSKAKIRVIPDGIDMSEREGL</sequence>
<evidence type="ECO:0000313" key="3">
    <source>
        <dbReference type="Proteomes" id="UP001165069"/>
    </source>
</evidence>
<gene>
    <name evidence="2" type="ORF">GETHLI_34180</name>
</gene>
<evidence type="ECO:0008006" key="4">
    <source>
        <dbReference type="Google" id="ProtNLM"/>
    </source>
</evidence>
<dbReference type="SUPFAM" id="SSF56349">
    <property type="entry name" value="DNA breaking-rejoining enzymes"/>
    <property type="match status" value="2"/>
</dbReference>
<proteinExistence type="predicted"/>
<organism evidence="2 3">
    <name type="scientific">Geothrix limicola</name>
    <dbReference type="NCBI Taxonomy" id="2927978"/>
    <lineage>
        <taxon>Bacteria</taxon>
        <taxon>Pseudomonadati</taxon>
        <taxon>Acidobacteriota</taxon>
        <taxon>Holophagae</taxon>
        <taxon>Holophagales</taxon>
        <taxon>Holophagaceae</taxon>
        <taxon>Geothrix</taxon>
    </lineage>
</organism>
<protein>
    <recommendedName>
        <fullName evidence="4">Integrase</fullName>
    </recommendedName>
</protein>
<keyword evidence="1" id="KW-0233">DNA recombination</keyword>
<comment type="caution">
    <text evidence="2">The sequence shown here is derived from an EMBL/GenBank/DDBJ whole genome shotgun (WGS) entry which is preliminary data.</text>
</comment>
<dbReference type="Gene3D" id="1.10.443.10">
    <property type="entry name" value="Intergrase catalytic core"/>
    <property type="match status" value="1"/>
</dbReference>
<reference evidence="2 3" key="1">
    <citation type="journal article" date="2023" name="Antonie Van Leeuwenhoek">
        <title>Mesoterricola silvestris gen. nov., sp. nov., Mesoterricola sediminis sp. nov., Geothrix oryzae sp. nov., Geothrix edaphica sp. nov., Geothrix rubra sp. nov., and Geothrix limicola sp. nov., six novel members of Acidobacteriota isolated from soils.</title>
        <authorList>
            <person name="Itoh H."/>
            <person name="Sugisawa Y."/>
            <person name="Mise K."/>
            <person name="Xu Z."/>
            <person name="Kuniyasu M."/>
            <person name="Ushijima N."/>
            <person name="Kawano K."/>
            <person name="Kobayashi E."/>
            <person name="Shiratori Y."/>
            <person name="Masuda Y."/>
            <person name="Senoo K."/>
        </authorList>
    </citation>
    <scope>NUCLEOTIDE SEQUENCE [LARGE SCALE GENOMIC DNA]</scope>
    <source>
        <strain evidence="2 3">Red804</strain>
    </source>
</reference>
<dbReference type="Proteomes" id="UP001165069">
    <property type="component" value="Unassembled WGS sequence"/>
</dbReference>
<dbReference type="EMBL" id="BSDE01000009">
    <property type="protein sequence ID" value="GLH74916.1"/>
    <property type="molecule type" value="Genomic_DNA"/>
</dbReference>
<evidence type="ECO:0000256" key="1">
    <source>
        <dbReference type="ARBA" id="ARBA00023172"/>
    </source>
</evidence>
<dbReference type="InterPro" id="IPR011010">
    <property type="entry name" value="DNA_brk_join_enz"/>
</dbReference>
<accession>A0ABQ5QKR7</accession>
<dbReference type="InterPro" id="IPR013762">
    <property type="entry name" value="Integrase-like_cat_sf"/>
</dbReference>